<evidence type="ECO:0000256" key="7">
    <source>
        <dbReference type="ARBA" id="ARBA00022989"/>
    </source>
</evidence>
<keyword evidence="3" id="KW-0813">Transport</keyword>
<dbReference type="FunFam" id="1.20.1250.20:FF:000009">
    <property type="entry name" value="Synaptic vesicle glycoprotein 2A"/>
    <property type="match status" value="1"/>
</dbReference>
<evidence type="ECO:0000256" key="11">
    <source>
        <dbReference type="ARBA" id="ARBA00023273"/>
    </source>
</evidence>
<keyword evidence="10" id="KW-0325">Glycoprotein</keyword>
<dbReference type="InterPro" id="IPR005828">
    <property type="entry name" value="MFS_sugar_transport-like"/>
</dbReference>
<name>A0AAN8R6W2_9TELE</name>
<dbReference type="NCBIfam" id="TIGR01299">
    <property type="entry name" value="synapt_SV2"/>
    <property type="match status" value="1"/>
</dbReference>
<feature type="compositionally biased region" description="Basic and acidic residues" evidence="17">
    <location>
        <begin position="34"/>
        <end position="52"/>
    </location>
</feature>
<protein>
    <recommendedName>
        <fullName evidence="16">Synaptic vesicle glycoprotein 2A</fullName>
    </recommendedName>
</protein>
<dbReference type="InterPro" id="IPR011701">
    <property type="entry name" value="MFS"/>
</dbReference>
<evidence type="ECO:0000256" key="8">
    <source>
        <dbReference type="ARBA" id="ARBA00023018"/>
    </source>
</evidence>
<comment type="caution">
    <text evidence="20">The sequence shown here is derived from an EMBL/GenBank/DDBJ whole genome shotgun (WGS) entry which is preliminary data.</text>
</comment>
<dbReference type="InterPro" id="IPR002634">
    <property type="entry name" value="BolA"/>
</dbReference>
<feature type="transmembrane region" description="Helical" evidence="18">
    <location>
        <begin position="200"/>
        <end position="218"/>
    </location>
</feature>
<dbReference type="AlphaFoldDB" id="A0AAN8R6W2"/>
<evidence type="ECO:0000256" key="3">
    <source>
        <dbReference type="ARBA" id="ARBA00022448"/>
    </source>
</evidence>
<feature type="transmembrane region" description="Helical" evidence="18">
    <location>
        <begin position="330"/>
        <end position="349"/>
    </location>
</feature>
<dbReference type="CDD" id="cd17439">
    <property type="entry name" value="MFS_SV2A"/>
    <property type="match status" value="1"/>
</dbReference>
<dbReference type="Gene3D" id="1.20.1250.20">
    <property type="entry name" value="MFS general substrate transporter like domains"/>
    <property type="match status" value="2"/>
</dbReference>
<dbReference type="SUPFAM" id="SSF103473">
    <property type="entry name" value="MFS general substrate transporter"/>
    <property type="match status" value="2"/>
</dbReference>
<evidence type="ECO:0000256" key="16">
    <source>
        <dbReference type="ARBA" id="ARBA00040802"/>
    </source>
</evidence>
<dbReference type="InterPro" id="IPR022308">
    <property type="entry name" value="SV2"/>
</dbReference>
<gene>
    <name evidence="20" type="ORF">J4Q44_G00019130</name>
</gene>
<feature type="compositionally biased region" description="Basic and acidic residues" evidence="17">
    <location>
        <begin position="70"/>
        <end position="91"/>
    </location>
</feature>
<feature type="domain" description="Major facilitator superfamily (MFS) profile" evidence="19">
    <location>
        <begin position="163"/>
        <end position="731"/>
    </location>
</feature>
<comment type="similarity">
    <text evidence="2">Belongs to the major facilitator superfamily.</text>
</comment>
<evidence type="ECO:0000259" key="19">
    <source>
        <dbReference type="PROSITE" id="PS50850"/>
    </source>
</evidence>
<evidence type="ECO:0000256" key="18">
    <source>
        <dbReference type="SAM" id="Phobius"/>
    </source>
</evidence>
<keyword evidence="11" id="KW-0966">Cell projection</keyword>
<evidence type="ECO:0000313" key="21">
    <source>
        <dbReference type="Proteomes" id="UP001356427"/>
    </source>
</evidence>
<feature type="transmembrane region" description="Helical" evidence="18">
    <location>
        <begin position="288"/>
        <end position="310"/>
    </location>
</feature>
<accession>A0AAN8R6W2</accession>
<dbReference type="PANTHER" id="PTHR23511">
    <property type="entry name" value="SYNAPTIC VESICLE GLYCOPROTEIN 2"/>
    <property type="match status" value="1"/>
</dbReference>
<dbReference type="Pfam" id="PF01722">
    <property type="entry name" value="BolA"/>
    <property type="match status" value="1"/>
</dbReference>
<dbReference type="Proteomes" id="UP001356427">
    <property type="component" value="Unassembled WGS sequence"/>
</dbReference>
<keyword evidence="5 18" id="KW-0812">Transmembrane</keyword>
<comment type="subcellular location">
    <subcellularLocation>
        <location evidence="1">Cytoplasmic vesicle</location>
        <location evidence="1">Secretory vesicle</location>
        <location evidence="1">Synaptic vesicle membrane</location>
        <topology evidence="1">Multi-pass membrane protein</topology>
    </subcellularLocation>
    <subcellularLocation>
        <location evidence="13">Presynapse</location>
    </subcellularLocation>
</comment>
<feature type="transmembrane region" description="Helical" evidence="18">
    <location>
        <begin position="619"/>
        <end position="638"/>
    </location>
</feature>
<feature type="transmembrane region" description="Helical" evidence="18">
    <location>
        <begin position="442"/>
        <end position="462"/>
    </location>
</feature>
<dbReference type="GO" id="GO:0030672">
    <property type="term" value="C:synaptic vesicle membrane"/>
    <property type="evidence" value="ECO:0007669"/>
    <property type="project" value="UniProtKB-SubCell"/>
</dbReference>
<dbReference type="FunFam" id="1.20.1250.20:FF:000014">
    <property type="entry name" value="synaptic vesicle glycoprotein 2A"/>
    <property type="match status" value="1"/>
</dbReference>
<dbReference type="Pfam" id="PF00083">
    <property type="entry name" value="Sugar_tr"/>
    <property type="match status" value="1"/>
</dbReference>
<feature type="transmembrane region" description="Helical" evidence="18">
    <location>
        <begin position="678"/>
        <end position="701"/>
    </location>
</feature>
<dbReference type="GO" id="GO:0007268">
    <property type="term" value="P:chemical synaptic transmission"/>
    <property type="evidence" value="ECO:0007669"/>
    <property type="project" value="InterPro"/>
</dbReference>
<dbReference type="InterPro" id="IPR036065">
    <property type="entry name" value="BolA-like_sf"/>
</dbReference>
<feature type="transmembrane region" description="Helical" evidence="18">
    <location>
        <begin position="589"/>
        <end position="612"/>
    </location>
</feature>
<dbReference type="PANTHER" id="PTHR23511:SF11">
    <property type="entry name" value="SYNAPTIC VESICLE GLYCOPROTEIN 2A"/>
    <property type="match status" value="1"/>
</dbReference>
<evidence type="ECO:0000256" key="2">
    <source>
        <dbReference type="ARBA" id="ARBA00008335"/>
    </source>
</evidence>
<dbReference type="GO" id="GO:0043005">
    <property type="term" value="C:neuron projection"/>
    <property type="evidence" value="ECO:0007669"/>
    <property type="project" value="TreeGrafter"/>
</dbReference>
<dbReference type="PROSITE" id="PS00217">
    <property type="entry name" value="SUGAR_TRANSPORT_2"/>
    <property type="match status" value="1"/>
</dbReference>
<evidence type="ECO:0000256" key="14">
    <source>
        <dbReference type="ARBA" id="ARBA00037074"/>
    </source>
</evidence>
<dbReference type="PROSITE" id="PS50850">
    <property type="entry name" value="MFS"/>
    <property type="match status" value="1"/>
</dbReference>
<evidence type="ECO:0000256" key="10">
    <source>
        <dbReference type="ARBA" id="ARBA00023180"/>
    </source>
</evidence>
<feature type="region of interest" description="Disordered" evidence="17">
    <location>
        <begin position="24"/>
        <end position="96"/>
    </location>
</feature>
<evidence type="ECO:0000256" key="4">
    <source>
        <dbReference type="ARBA" id="ARBA00022553"/>
    </source>
</evidence>
<keyword evidence="12" id="KW-0968">Cytoplasmic vesicle</keyword>
<dbReference type="InterPro" id="IPR005829">
    <property type="entry name" value="Sugar_transporter_CS"/>
</dbReference>
<evidence type="ECO:0000256" key="5">
    <source>
        <dbReference type="ARBA" id="ARBA00022692"/>
    </source>
</evidence>
<dbReference type="GO" id="GO:0022857">
    <property type="term" value="F:transmembrane transporter activity"/>
    <property type="evidence" value="ECO:0007669"/>
    <property type="project" value="InterPro"/>
</dbReference>
<dbReference type="Gene3D" id="3.30.300.90">
    <property type="entry name" value="BolA-like"/>
    <property type="match status" value="1"/>
</dbReference>
<proteinExistence type="inferred from homology"/>
<evidence type="ECO:0000256" key="9">
    <source>
        <dbReference type="ARBA" id="ARBA00023136"/>
    </source>
</evidence>
<reference evidence="20 21" key="1">
    <citation type="submission" date="2021-04" db="EMBL/GenBank/DDBJ databases">
        <authorList>
            <person name="De Guttry C."/>
            <person name="Zahm M."/>
            <person name="Klopp C."/>
            <person name="Cabau C."/>
            <person name="Louis A."/>
            <person name="Berthelot C."/>
            <person name="Parey E."/>
            <person name="Roest Crollius H."/>
            <person name="Montfort J."/>
            <person name="Robinson-Rechavi M."/>
            <person name="Bucao C."/>
            <person name="Bouchez O."/>
            <person name="Gislard M."/>
            <person name="Lluch J."/>
            <person name="Milhes M."/>
            <person name="Lampietro C."/>
            <person name="Lopez Roques C."/>
            <person name="Donnadieu C."/>
            <person name="Braasch I."/>
            <person name="Desvignes T."/>
            <person name="Postlethwait J."/>
            <person name="Bobe J."/>
            <person name="Wedekind C."/>
            <person name="Guiguen Y."/>
        </authorList>
    </citation>
    <scope>NUCLEOTIDE SEQUENCE [LARGE SCALE GENOMIC DNA]</scope>
    <source>
        <strain evidence="20">Cs_M1</strain>
        <tissue evidence="20">Blood</tissue>
    </source>
</reference>
<evidence type="ECO:0000256" key="15">
    <source>
        <dbReference type="ARBA" id="ARBA00038707"/>
    </source>
</evidence>
<feature type="transmembrane region" description="Helical" evidence="18">
    <location>
        <begin position="161"/>
        <end position="188"/>
    </location>
</feature>
<dbReference type="SUPFAM" id="SSF141571">
    <property type="entry name" value="Pentapeptide repeat-like"/>
    <property type="match status" value="1"/>
</dbReference>
<dbReference type="Gene3D" id="2.160.20.80">
    <property type="entry name" value="E3 ubiquitin-protein ligase SopA"/>
    <property type="match status" value="1"/>
</dbReference>
<evidence type="ECO:0000256" key="6">
    <source>
        <dbReference type="ARBA" id="ARBA00022775"/>
    </source>
</evidence>
<evidence type="ECO:0000256" key="17">
    <source>
        <dbReference type="SAM" id="MobiDB-lite"/>
    </source>
</evidence>
<keyword evidence="7 18" id="KW-1133">Transmembrane helix</keyword>
<keyword evidence="9 18" id="KW-0472">Membrane</keyword>
<keyword evidence="21" id="KW-1185">Reference proteome</keyword>
<dbReference type="InterPro" id="IPR020846">
    <property type="entry name" value="MFS_dom"/>
</dbReference>
<comment type="function">
    <text evidence="14">Plays a role in the control of regulated secretion in neural and endocrine cells, enhancing selectively low-frequency neurotransmission. Positively regulates vesicle fusion by maintaining the readily releasable pool of secretory vesicles.</text>
</comment>
<comment type="subunit">
    <text evidence="15">Interacts with SYT1/synaptotagmin-1 in a calcium-dependent manner. Binds the adapter protein complex AP-2.</text>
</comment>
<feature type="transmembrane region" description="Helical" evidence="18">
    <location>
        <begin position="644"/>
        <end position="666"/>
    </location>
</feature>
<dbReference type="InterPro" id="IPR055415">
    <property type="entry name" value="LD_SV2"/>
</dbReference>
<dbReference type="Pfam" id="PF23894">
    <property type="entry name" value="LD_SV2"/>
    <property type="match status" value="1"/>
</dbReference>
<dbReference type="InterPro" id="IPR036259">
    <property type="entry name" value="MFS_trans_sf"/>
</dbReference>
<keyword evidence="6" id="KW-0532">Neurotransmitter transport</keyword>
<evidence type="ECO:0000256" key="12">
    <source>
        <dbReference type="ARBA" id="ARBA00023329"/>
    </source>
</evidence>
<evidence type="ECO:0000313" key="20">
    <source>
        <dbReference type="EMBL" id="KAK6326268.1"/>
    </source>
</evidence>
<sequence>MDDGYGRDGRQDFIRGAKDIAKVVKKQAGKKVGRSVDKMADEYTKRSYKRFEEEDDDDDYPVQQSQDGDGYYRNDSRANDDEGGHSDSTEGHDEDDEIYEGEYQGIPRAESGKTGPLDGMAPQGQIRDLAQFEAERRKDQEELAQQYETILQECGHGKFQWTLYFVLGLALMADGVEIFVVGFVLPSAEKDMCLSEESKGMLGLIVYLGMMVGAFVWGGLADRIGRRQTLLISLSINSVFAFFSSFVQGYSSFLLCRLLSGVGIGGSIPIVFSYYSEFLAQEKRGEHLSWLCMFWMIGGIYASAMAWAIIPHYGWSFQMGSAYQFHSWRVFVLVCAFPSVAAISALTTMPESPRFFLENGKHDEAWMILKQVHDTNMRAKGYPERVFSVTTIKTVKQMDELVDMGDGTAWHQRWRMKLADLFNQVWSNFLAIFSPEYRRTTLMMMAVWFSMSFSYYGLTVWFPDMIKYLQKQEYSSRTKVFIKEKVEHVTFNFTLENQVHRNGEYFNNKFMNLKMKSMVFEDSLFEECYFEDITSSNTFFKNCTFIATLFYNTDLFKYRLINSKLVNSTFLHNKEGCMLSDFSDENSAYMIYFVSFLGTLAVLPGNIVSALLMDKIGRLRMLAGSSVISCVSCFFLSFGNSESAMIALLCLFGGISIASWNALDVLTVELYPSDKRCTAFGFLNALCKLAAVLGISIFTSFVGITKAVPILFASGALAAGSFLAFKLPETRGQPTSDPTWLLIPTGQWRGPYGPSSPSSWSQNTWKCQNESHMHAVPPGSESHFRVLVVSPRFDGLSLLQRHRLVNETLAEELKTCVHALAIQAKTPQQWGSNPSIAKSPPCMGGSKGDHTVEEKLKAGWTDQPNSASSECSCRGGPGLPTCPGLGDLSVGTHLSGSLLYVRARSDGARPGWDPGQGRVPAMAPDLRSRLQTRAPFAQLTPPGWRSGGLEERREGGTKWVSTLRKGPAGACLTIPGDYLPPQPPWSAAVSVQHGGAMRTGEVYPQKFYSCTIESILTGCITITNCSASDRKALQRVVRTAQYITGAKLPAIQDLYTRRCQRKALKIVKDSSHPSHRLFSLLLHGKRYRSAKSRSKRLLNSFYPQAIRLL</sequence>
<keyword evidence="4" id="KW-0597">Phosphoprotein</keyword>
<organism evidence="20 21">
    <name type="scientific">Coregonus suidteri</name>
    <dbReference type="NCBI Taxonomy" id="861788"/>
    <lineage>
        <taxon>Eukaryota</taxon>
        <taxon>Metazoa</taxon>
        <taxon>Chordata</taxon>
        <taxon>Craniata</taxon>
        <taxon>Vertebrata</taxon>
        <taxon>Euteleostomi</taxon>
        <taxon>Actinopterygii</taxon>
        <taxon>Neopterygii</taxon>
        <taxon>Teleostei</taxon>
        <taxon>Protacanthopterygii</taxon>
        <taxon>Salmoniformes</taxon>
        <taxon>Salmonidae</taxon>
        <taxon>Coregoninae</taxon>
        <taxon>Coregonus</taxon>
    </lineage>
</organism>
<feature type="transmembrane region" description="Helical" evidence="18">
    <location>
        <begin position="257"/>
        <end position="276"/>
    </location>
</feature>
<feature type="transmembrane region" description="Helical" evidence="18">
    <location>
        <begin position="230"/>
        <end position="251"/>
    </location>
</feature>
<evidence type="ECO:0000256" key="13">
    <source>
        <dbReference type="ARBA" id="ARBA00034106"/>
    </source>
</evidence>
<dbReference type="Pfam" id="PF07690">
    <property type="entry name" value="MFS_1"/>
    <property type="match status" value="1"/>
</dbReference>
<dbReference type="FunFam" id="2.160.20.80:FF:000001">
    <property type="entry name" value="Synaptic vesicle glycoprotein 2A"/>
    <property type="match status" value="1"/>
</dbReference>
<dbReference type="GO" id="GO:0006836">
    <property type="term" value="P:neurotransmitter transport"/>
    <property type="evidence" value="ECO:0007669"/>
    <property type="project" value="UniProtKB-KW"/>
</dbReference>
<feature type="compositionally biased region" description="Basic residues" evidence="17">
    <location>
        <begin position="24"/>
        <end position="33"/>
    </location>
</feature>
<keyword evidence="8" id="KW-0770">Synapse</keyword>
<dbReference type="EMBL" id="JAGTTL010000002">
    <property type="protein sequence ID" value="KAK6326268.1"/>
    <property type="molecule type" value="Genomic_DNA"/>
</dbReference>
<dbReference type="SUPFAM" id="SSF82657">
    <property type="entry name" value="BolA-like"/>
    <property type="match status" value="1"/>
</dbReference>
<evidence type="ECO:0000256" key="1">
    <source>
        <dbReference type="ARBA" id="ARBA00004644"/>
    </source>
</evidence>